<name>A0A7G5IIA5_9SPHN</name>
<accession>A0A7G5IIA5</accession>
<keyword evidence="3" id="KW-0274">FAD</keyword>
<dbReference type="GO" id="GO:0016614">
    <property type="term" value="F:oxidoreductase activity, acting on CH-OH group of donors"/>
    <property type="evidence" value="ECO:0007669"/>
    <property type="project" value="InterPro"/>
</dbReference>
<dbReference type="EMBL" id="CP059851">
    <property type="protein sequence ID" value="QMW23097.1"/>
    <property type="molecule type" value="Genomic_DNA"/>
</dbReference>
<sequence>MVALSLGEPQIVIIGSGAAGGTVAHELTRRGHRVVLLEAGKRIEPGDFHQEDMPAYAQLSWLDPRVATGDWLAARVAPDRPAWVVKAVGGSTLHWNGLAYRAQPHELRARSTYGAVAGSSLADWPLDHAELLPWYGRAEAKLGVTGTHGIAAHPATAHYSLLHAGARRVGYRRISNARLAINSAARDDRPGCQQLGFCNQGCMISAKWSTLVSEIPKAEATGRLDLRTESTVVRIEHGADGRADAVVYADATGALHRQAAHVVVLAANSIETARLLLLSDSNRFPRGLANGSDQVGRNYMRHVTGLTYAVMPGPVNMHRGIVTPGTVFDEARHDPARGFAGGYLMEAAGLSPLSVALLLDPAGWGADYAGFIARYDHLAGMLMNGEELPSADNRVTLDDKVKDARGLPVARVHVVEHAHTRAMRAHFFERSAALYRSLGATDIRHGQPASATHNMGTARMGDDPATSVVDRFGRAHEVPNLWIVDGSIMPTSTAENPTLTIVALALRASHRLAGRHLSGSAATTKA</sequence>
<dbReference type="InterPro" id="IPR036188">
    <property type="entry name" value="FAD/NAD-bd_sf"/>
</dbReference>
<organism evidence="6 7">
    <name type="scientific">Sandaracinobacteroides saxicola</name>
    <dbReference type="NCBI Taxonomy" id="2759707"/>
    <lineage>
        <taxon>Bacteria</taxon>
        <taxon>Pseudomonadati</taxon>
        <taxon>Pseudomonadota</taxon>
        <taxon>Alphaproteobacteria</taxon>
        <taxon>Sphingomonadales</taxon>
        <taxon>Sphingosinicellaceae</taxon>
        <taxon>Sandaracinobacteroides</taxon>
    </lineage>
</organism>
<dbReference type="GO" id="GO:0003677">
    <property type="term" value="F:DNA binding"/>
    <property type="evidence" value="ECO:0007669"/>
    <property type="project" value="InterPro"/>
</dbReference>
<proteinExistence type="inferred from homology"/>
<dbReference type="RefSeq" id="WP_182296613.1">
    <property type="nucleotide sequence ID" value="NZ_CP059851.1"/>
</dbReference>
<keyword evidence="4" id="KW-0560">Oxidoreductase</keyword>
<dbReference type="PANTHER" id="PTHR46056:SF12">
    <property type="entry name" value="LONG-CHAIN-ALCOHOL OXIDASE"/>
    <property type="match status" value="1"/>
</dbReference>
<dbReference type="Pfam" id="PF05199">
    <property type="entry name" value="GMC_oxred_C"/>
    <property type="match status" value="1"/>
</dbReference>
<dbReference type="PANTHER" id="PTHR46056">
    <property type="entry name" value="LONG-CHAIN-ALCOHOL OXIDASE"/>
    <property type="match status" value="1"/>
</dbReference>
<dbReference type="GO" id="GO:0050660">
    <property type="term" value="F:flavin adenine dinucleotide binding"/>
    <property type="evidence" value="ECO:0007669"/>
    <property type="project" value="InterPro"/>
</dbReference>
<dbReference type="GO" id="GO:0006355">
    <property type="term" value="P:regulation of DNA-templated transcription"/>
    <property type="evidence" value="ECO:0007669"/>
    <property type="project" value="InterPro"/>
</dbReference>
<protein>
    <submittedName>
        <fullName evidence="6">GMC family oxidoreductase</fullName>
    </submittedName>
</protein>
<dbReference type="SUPFAM" id="SSF51905">
    <property type="entry name" value="FAD/NAD(P)-binding domain"/>
    <property type="match status" value="1"/>
</dbReference>
<dbReference type="Proteomes" id="UP000515292">
    <property type="component" value="Chromosome"/>
</dbReference>
<keyword evidence="7" id="KW-1185">Reference proteome</keyword>
<evidence type="ECO:0000259" key="5">
    <source>
        <dbReference type="PROSITE" id="PS51057"/>
    </source>
</evidence>
<evidence type="ECO:0000256" key="3">
    <source>
        <dbReference type="ARBA" id="ARBA00022827"/>
    </source>
</evidence>
<gene>
    <name evidence="6" type="ORF">H3309_00835</name>
</gene>
<dbReference type="SUPFAM" id="SSF54373">
    <property type="entry name" value="FAD-linked reductases, C-terminal domain"/>
    <property type="match status" value="1"/>
</dbReference>
<feature type="domain" description="Paired" evidence="5">
    <location>
        <begin position="371"/>
        <end position="509"/>
    </location>
</feature>
<dbReference type="InterPro" id="IPR006076">
    <property type="entry name" value="FAD-dep_OxRdtase"/>
</dbReference>
<dbReference type="AlphaFoldDB" id="A0A7G5IIA5"/>
<dbReference type="KEGG" id="sand:H3309_00835"/>
<evidence type="ECO:0000313" key="6">
    <source>
        <dbReference type="EMBL" id="QMW23097.1"/>
    </source>
</evidence>
<dbReference type="PROSITE" id="PS51057">
    <property type="entry name" value="PAIRED_2"/>
    <property type="match status" value="1"/>
</dbReference>
<dbReference type="Pfam" id="PF00732">
    <property type="entry name" value="GMC_oxred_N"/>
    <property type="match status" value="1"/>
</dbReference>
<keyword evidence="2" id="KW-0285">Flavoprotein</keyword>
<dbReference type="InterPro" id="IPR007867">
    <property type="entry name" value="GMC_OxRtase_C"/>
</dbReference>
<evidence type="ECO:0000256" key="2">
    <source>
        <dbReference type="ARBA" id="ARBA00022630"/>
    </source>
</evidence>
<evidence type="ECO:0000313" key="7">
    <source>
        <dbReference type="Proteomes" id="UP000515292"/>
    </source>
</evidence>
<dbReference type="Pfam" id="PF01266">
    <property type="entry name" value="DAO"/>
    <property type="match status" value="1"/>
</dbReference>
<evidence type="ECO:0000256" key="1">
    <source>
        <dbReference type="ARBA" id="ARBA00010790"/>
    </source>
</evidence>
<evidence type="ECO:0000256" key="4">
    <source>
        <dbReference type="ARBA" id="ARBA00023002"/>
    </source>
</evidence>
<reference evidence="6 7" key="1">
    <citation type="submission" date="2020-07" db="EMBL/GenBank/DDBJ databases">
        <title>Complete genome sequence for Sandaracinobacter sp. M6.</title>
        <authorList>
            <person name="Tang Y."/>
            <person name="Liu Q."/>
            <person name="Guo Z."/>
            <person name="Lei P."/>
            <person name="Huang B."/>
        </authorList>
    </citation>
    <scope>NUCLEOTIDE SEQUENCE [LARGE SCALE GENOMIC DNA]</scope>
    <source>
        <strain evidence="6 7">M6</strain>
    </source>
</reference>
<dbReference type="Gene3D" id="3.50.50.60">
    <property type="entry name" value="FAD/NAD(P)-binding domain"/>
    <property type="match status" value="2"/>
</dbReference>
<dbReference type="InterPro" id="IPR000172">
    <property type="entry name" value="GMC_OxRdtase_N"/>
</dbReference>
<comment type="similarity">
    <text evidence="1">Belongs to the GMC oxidoreductase family.</text>
</comment>
<dbReference type="InterPro" id="IPR001523">
    <property type="entry name" value="Paired_dom"/>
</dbReference>